<keyword evidence="3 7" id="KW-0812">Transmembrane</keyword>
<keyword evidence="6 7" id="KW-0131">Cell cycle</keyword>
<feature type="transmembrane region" description="Helical" evidence="7">
    <location>
        <begin position="41"/>
        <end position="59"/>
    </location>
</feature>
<sequence>MSNLAYQIQQRQHQQQHEEHQTRKNKPNIKKKAQVTFGEKLLFLLFIGMVLIGSIVVVTNSAKIYVVNREISALQVSIDSQSKVNSDLEQQVMELSTYERIWAKAHELGLLLNENNVKVVQD</sequence>
<evidence type="ECO:0000256" key="3">
    <source>
        <dbReference type="ARBA" id="ARBA00022692"/>
    </source>
</evidence>
<dbReference type="NCBIfam" id="TIGR02209">
    <property type="entry name" value="ftsL_broad"/>
    <property type="match status" value="1"/>
</dbReference>
<evidence type="ECO:0000313" key="11">
    <source>
        <dbReference type="Proteomes" id="UP001597214"/>
    </source>
</evidence>
<keyword evidence="4 7" id="KW-1133">Transmembrane helix</keyword>
<keyword evidence="5 7" id="KW-0472">Membrane</keyword>
<comment type="subcellular location">
    <subcellularLocation>
        <location evidence="7">Cell membrane</location>
        <topology evidence="7">Single-pass type II membrane protein</topology>
    </subcellularLocation>
    <text evidence="7">Localizes to the division septum where it forms a ring structure.</text>
</comment>
<dbReference type="InterPro" id="IPR011922">
    <property type="entry name" value="Cell_div_FtsL"/>
</dbReference>
<feature type="region of interest" description="Disordered" evidence="9">
    <location>
        <begin position="9"/>
        <end position="29"/>
    </location>
</feature>
<evidence type="ECO:0000313" key="10">
    <source>
        <dbReference type="EMBL" id="MFD1735718.1"/>
    </source>
</evidence>
<evidence type="ECO:0000256" key="2">
    <source>
        <dbReference type="ARBA" id="ARBA00022618"/>
    </source>
</evidence>
<dbReference type="GO" id="GO:0051301">
    <property type="term" value="P:cell division"/>
    <property type="evidence" value="ECO:0007669"/>
    <property type="project" value="UniProtKB-KW"/>
</dbReference>
<keyword evidence="2 7" id="KW-0132">Cell division</keyword>
<protein>
    <recommendedName>
        <fullName evidence="7 8">Cell division protein FtsL</fullName>
    </recommendedName>
</protein>
<dbReference type="InterPro" id="IPR007060">
    <property type="entry name" value="FtsL/DivIC"/>
</dbReference>
<organism evidence="10 11">
    <name type="scientific">Bacillus salitolerans</name>
    <dbReference type="NCBI Taxonomy" id="1437434"/>
    <lineage>
        <taxon>Bacteria</taxon>
        <taxon>Bacillati</taxon>
        <taxon>Bacillota</taxon>
        <taxon>Bacilli</taxon>
        <taxon>Bacillales</taxon>
        <taxon>Bacillaceae</taxon>
        <taxon>Bacillus</taxon>
    </lineage>
</organism>
<dbReference type="HAMAP" id="MF_00910">
    <property type="entry name" value="FtsL"/>
    <property type="match status" value="1"/>
</dbReference>
<dbReference type="RefSeq" id="WP_377926819.1">
    <property type="nucleotide sequence ID" value="NZ_JBHUEM010000003.1"/>
</dbReference>
<evidence type="ECO:0000256" key="7">
    <source>
        <dbReference type="HAMAP-Rule" id="MF_00910"/>
    </source>
</evidence>
<gene>
    <name evidence="7 10" type="primary">ftsL</name>
    <name evidence="10" type="ORF">ACFSCX_03985</name>
</gene>
<evidence type="ECO:0000256" key="8">
    <source>
        <dbReference type="NCBIfam" id="TIGR02209"/>
    </source>
</evidence>
<evidence type="ECO:0000256" key="5">
    <source>
        <dbReference type="ARBA" id="ARBA00023136"/>
    </source>
</evidence>
<evidence type="ECO:0000256" key="9">
    <source>
        <dbReference type="SAM" id="MobiDB-lite"/>
    </source>
</evidence>
<reference evidence="11" key="1">
    <citation type="journal article" date="2019" name="Int. J. Syst. Evol. Microbiol.">
        <title>The Global Catalogue of Microorganisms (GCM) 10K type strain sequencing project: providing services to taxonomists for standard genome sequencing and annotation.</title>
        <authorList>
            <consortium name="The Broad Institute Genomics Platform"/>
            <consortium name="The Broad Institute Genome Sequencing Center for Infectious Disease"/>
            <person name="Wu L."/>
            <person name="Ma J."/>
        </authorList>
    </citation>
    <scope>NUCLEOTIDE SEQUENCE [LARGE SCALE GENOMIC DNA]</scope>
    <source>
        <strain evidence="11">CCUG 49339</strain>
    </source>
</reference>
<proteinExistence type="inferred from homology"/>
<accession>A0ABW4LNV2</accession>
<comment type="function">
    <text evidence="7">Essential cell division protein.</text>
</comment>
<keyword evidence="1 7" id="KW-1003">Cell membrane</keyword>
<name>A0ABW4LNV2_9BACI</name>
<dbReference type="Pfam" id="PF04977">
    <property type="entry name" value="DivIC"/>
    <property type="match status" value="1"/>
</dbReference>
<dbReference type="Proteomes" id="UP001597214">
    <property type="component" value="Unassembled WGS sequence"/>
</dbReference>
<evidence type="ECO:0000256" key="4">
    <source>
        <dbReference type="ARBA" id="ARBA00022989"/>
    </source>
</evidence>
<comment type="similarity">
    <text evidence="7">Belongs to the FtsL family.</text>
</comment>
<evidence type="ECO:0000256" key="6">
    <source>
        <dbReference type="ARBA" id="ARBA00023306"/>
    </source>
</evidence>
<evidence type="ECO:0000256" key="1">
    <source>
        <dbReference type="ARBA" id="ARBA00022475"/>
    </source>
</evidence>
<comment type="caution">
    <text evidence="10">The sequence shown here is derived from an EMBL/GenBank/DDBJ whole genome shotgun (WGS) entry which is preliminary data.</text>
</comment>
<dbReference type="EMBL" id="JBHUEM010000003">
    <property type="protein sequence ID" value="MFD1735718.1"/>
    <property type="molecule type" value="Genomic_DNA"/>
</dbReference>
<keyword evidence="11" id="KW-1185">Reference proteome</keyword>